<gene>
    <name evidence="3" type="ORF">NG821_02530</name>
</gene>
<feature type="region of interest" description="Disordered" evidence="1">
    <location>
        <begin position="498"/>
        <end position="518"/>
    </location>
</feature>
<sequence length="627" mass="70825">MRKLELLAPAKNLQIGIAAIEHGADAVYIGADGFGARQAAGNSVEDIRQLCEYAHRFDAKVYVTVNTIVYDQEWAAVKELMARLASIHVDGILIQDMGLLELKNQTGLPFHASTQCDVRSVEKVRWLKSLGFQRAVLARELSLTEIRKIHEAVPDIQLEVFVHGALCVSYSGVCYASQKAFGRSANRGNCAQFCRLKFDLVDSEGTVIEKQRYMLSLKDLCLASHLEELADAGASSFKIEGRLKDADYVKNVVSAYSRELDQLVKRRPEDYCRSSRGRVAWSFQPDLQKTFNRGFTTYFLNGRQEGISAMDTPKVTGEYVGVVKEVHRGSFSVAGTTSFVNGDGLCFFNEGHELEGFRVNRVENNWLFPQRMPAGLRKGIRLYRNHDEAFRKILEGQTAERKIPLQLKLSVTDRGARLEATDDRCSVETTLEMTFEKARNNQRENMNRQLTKLGNTSYTCQQVAFAEGTTDYFVPNSLLSTLKRKVIDELETASKAGRTQSRAVQTAVPVPDKSSTESPAFNWQPEYGHFPYLYNISNRHARDFYSRQGLKADGTAFELRNLSTQSVSQPLIMQCRYCIRYALGFCVKRGGKRPTWKEPLSLVLPDGRKFKLEFNCRVCQMNIYAEN</sequence>
<dbReference type="InterPro" id="IPR051454">
    <property type="entry name" value="RNA/ubiquinone_mod_enzymes"/>
</dbReference>
<dbReference type="PANTHER" id="PTHR30217">
    <property type="entry name" value="PEPTIDASE U32 FAMILY"/>
    <property type="match status" value="1"/>
</dbReference>
<dbReference type="RefSeq" id="WP_252760096.1">
    <property type="nucleotide sequence ID" value="NZ_JAMXLY010000005.1"/>
</dbReference>
<evidence type="ECO:0000259" key="2">
    <source>
        <dbReference type="Pfam" id="PF12392"/>
    </source>
</evidence>
<protein>
    <submittedName>
        <fullName evidence="3">U32 family peptidase</fullName>
    </submittedName>
</protein>
<organism evidence="3 4">
    <name type="scientific">Segatella cerevisiae</name>
    <dbReference type="NCBI Taxonomy" id="2053716"/>
    <lineage>
        <taxon>Bacteria</taxon>
        <taxon>Pseudomonadati</taxon>
        <taxon>Bacteroidota</taxon>
        <taxon>Bacteroidia</taxon>
        <taxon>Bacteroidales</taxon>
        <taxon>Prevotellaceae</taxon>
        <taxon>Segatella</taxon>
    </lineage>
</organism>
<proteinExistence type="predicted"/>
<evidence type="ECO:0000256" key="1">
    <source>
        <dbReference type="SAM" id="MobiDB-lite"/>
    </source>
</evidence>
<dbReference type="EMBL" id="JAMXLY010000005">
    <property type="protein sequence ID" value="MCO6024728.1"/>
    <property type="molecule type" value="Genomic_DNA"/>
</dbReference>
<reference evidence="3 4" key="1">
    <citation type="submission" date="2022-06" db="EMBL/GenBank/DDBJ databases">
        <title>A taxonomic note on the genus Prevotella: Description of four novel genera and emended description of the genera Hallella and Xylanibacter.</title>
        <authorList>
            <person name="Hitch T.C.A."/>
        </authorList>
    </citation>
    <scope>NUCLEOTIDE SEQUENCE [LARGE SCALE GENOMIC DNA]</scope>
    <source>
        <strain evidence="3 4">DSM 100619</strain>
    </source>
</reference>
<dbReference type="PANTHER" id="PTHR30217:SF10">
    <property type="entry name" value="23S RRNA 5-HYDROXYCYTIDINE C2501 SYNTHASE"/>
    <property type="match status" value="1"/>
</dbReference>
<dbReference type="Pfam" id="PF01136">
    <property type="entry name" value="Peptidase_U32"/>
    <property type="match status" value="1"/>
</dbReference>
<accession>A0ABT1BUG6</accession>
<dbReference type="InterPro" id="IPR001539">
    <property type="entry name" value="Peptidase_U32"/>
</dbReference>
<keyword evidence="4" id="KW-1185">Reference proteome</keyword>
<dbReference type="Proteomes" id="UP001204015">
    <property type="component" value="Unassembled WGS sequence"/>
</dbReference>
<dbReference type="Pfam" id="PF12392">
    <property type="entry name" value="DUF3656"/>
    <property type="match status" value="1"/>
</dbReference>
<comment type="caution">
    <text evidence="3">The sequence shown here is derived from an EMBL/GenBank/DDBJ whole genome shotgun (WGS) entry which is preliminary data.</text>
</comment>
<feature type="domain" description="Peptidase U32 collagenase" evidence="2">
    <location>
        <begin position="382"/>
        <end position="493"/>
    </location>
</feature>
<dbReference type="InterPro" id="IPR020988">
    <property type="entry name" value="Pept_U32_collagenase"/>
</dbReference>
<name>A0ABT1BUG6_9BACT</name>
<evidence type="ECO:0000313" key="4">
    <source>
        <dbReference type="Proteomes" id="UP001204015"/>
    </source>
</evidence>
<evidence type="ECO:0000313" key="3">
    <source>
        <dbReference type="EMBL" id="MCO6024728.1"/>
    </source>
</evidence>